<name>A0A4Q7M8Q6_9MICO</name>
<feature type="compositionally biased region" description="Pro residues" evidence="1">
    <location>
        <begin position="382"/>
        <end position="420"/>
    </location>
</feature>
<dbReference type="InterPro" id="IPR027383">
    <property type="entry name" value="Znf_put"/>
</dbReference>
<feature type="transmembrane region" description="Helical" evidence="2">
    <location>
        <begin position="228"/>
        <end position="251"/>
    </location>
</feature>
<dbReference type="Gene3D" id="1.10.10.10">
    <property type="entry name" value="Winged helix-like DNA-binding domain superfamily/Winged helix DNA-binding domain"/>
    <property type="match status" value="1"/>
</dbReference>
<feature type="transmembrane region" description="Helical" evidence="2">
    <location>
        <begin position="184"/>
        <end position="207"/>
    </location>
</feature>
<evidence type="ECO:0000256" key="2">
    <source>
        <dbReference type="SAM" id="Phobius"/>
    </source>
</evidence>
<comment type="caution">
    <text evidence="4">The sequence shown here is derived from an EMBL/GenBank/DDBJ whole genome shotgun (WGS) entry which is preliminary data.</text>
</comment>
<dbReference type="RefSeq" id="WP_165399947.1">
    <property type="nucleotide sequence ID" value="NZ_SGWX01000001.1"/>
</dbReference>
<keyword evidence="2" id="KW-0812">Transmembrane</keyword>
<dbReference type="SUPFAM" id="SSF88659">
    <property type="entry name" value="Sigma3 and sigma4 domains of RNA polymerase sigma factors"/>
    <property type="match status" value="1"/>
</dbReference>
<evidence type="ECO:0000313" key="5">
    <source>
        <dbReference type="Proteomes" id="UP000293852"/>
    </source>
</evidence>
<dbReference type="InterPro" id="IPR036388">
    <property type="entry name" value="WH-like_DNA-bd_sf"/>
</dbReference>
<evidence type="ECO:0000256" key="1">
    <source>
        <dbReference type="SAM" id="MobiDB-lite"/>
    </source>
</evidence>
<gene>
    <name evidence="4" type="ORF">EV386_2886</name>
</gene>
<keyword evidence="2" id="KW-1133">Transmembrane helix</keyword>
<keyword evidence="2" id="KW-0472">Membrane</keyword>
<dbReference type="PRINTS" id="PR01217">
    <property type="entry name" value="PRICHEXTENSN"/>
</dbReference>
<feature type="compositionally biased region" description="Low complexity" evidence="1">
    <location>
        <begin position="315"/>
        <end position="329"/>
    </location>
</feature>
<accession>A0A4Q7M8Q6</accession>
<feature type="compositionally biased region" description="Low complexity" evidence="1">
    <location>
        <begin position="272"/>
        <end position="307"/>
    </location>
</feature>
<reference evidence="4 5" key="1">
    <citation type="submission" date="2019-02" db="EMBL/GenBank/DDBJ databases">
        <title>Sequencing the genomes of 1000 actinobacteria strains.</title>
        <authorList>
            <person name="Klenk H.-P."/>
        </authorList>
    </citation>
    <scope>NUCLEOTIDE SEQUENCE [LARGE SCALE GENOMIC DNA]</scope>
    <source>
        <strain evidence="4 5">DSM 16932</strain>
    </source>
</reference>
<dbReference type="Pfam" id="PF13490">
    <property type="entry name" value="zf-HC2"/>
    <property type="match status" value="1"/>
</dbReference>
<feature type="domain" description="Putative zinc-finger" evidence="3">
    <location>
        <begin position="109"/>
        <end position="142"/>
    </location>
</feature>
<feature type="transmembrane region" description="Helical" evidence="2">
    <location>
        <begin position="159"/>
        <end position="178"/>
    </location>
</feature>
<evidence type="ECO:0000313" key="4">
    <source>
        <dbReference type="EMBL" id="RZS62549.1"/>
    </source>
</evidence>
<dbReference type="AlphaFoldDB" id="A0A4Q7M8Q6"/>
<keyword evidence="5" id="KW-1185">Reference proteome</keyword>
<proteinExistence type="predicted"/>
<protein>
    <submittedName>
        <fullName evidence="4">Putative zinc finger protein</fullName>
    </submittedName>
</protein>
<dbReference type="Proteomes" id="UP000293852">
    <property type="component" value="Unassembled WGS sequence"/>
</dbReference>
<feature type="region of interest" description="Disordered" evidence="1">
    <location>
        <begin position="262"/>
        <end position="439"/>
    </location>
</feature>
<organism evidence="4 5">
    <name type="scientific">Xylanimonas ulmi</name>
    <dbReference type="NCBI Taxonomy" id="228973"/>
    <lineage>
        <taxon>Bacteria</taxon>
        <taxon>Bacillati</taxon>
        <taxon>Actinomycetota</taxon>
        <taxon>Actinomycetes</taxon>
        <taxon>Micrococcales</taxon>
        <taxon>Promicromonosporaceae</taxon>
        <taxon>Xylanimonas</taxon>
    </lineage>
</organism>
<feature type="compositionally biased region" description="Low complexity" evidence="1">
    <location>
        <begin position="348"/>
        <end position="381"/>
    </location>
</feature>
<dbReference type="EMBL" id="SGWX01000001">
    <property type="protein sequence ID" value="RZS62549.1"/>
    <property type="molecule type" value="Genomic_DNA"/>
</dbReference>
<dbReference type="InterPro" id="IPR013324">
    <property type="entry name" value="RNA_pol_sigma_r3/r4-like"/>
</dbReference>
<sequence length="548" mass="53499">MATIEGDGPRTVDEALVAMRAAAPGHGPGDPGTADPDLVRAALASLGDEEQRLLWLRHIDHADDAAIAAVLSLPVAAIGRRLRRAENALSTSIAAAHARATSPHAPQACSATRSRLDDYLRHRLPVRSRHVLEEHLFGCQGCMRALIDVRQSAWALRDAAPALLAGTAGLAAAGPVVVGAGPVVLGAAAAGASGGWGALLGAVGAVVGRARDRAGDALRELTGAGTRATAVVGSAAGVVVVGAVVAAALALSGQSADADAAAGASLDGGVGASRSADADPGADPAADPAADSGADGADGADLSADLGVTADESTARTWPAPTPTPRAGADPGSRSASALDSRGRADGADAAAASPAGDSPAAGSPAHEAPGEPDAPGGAAPTPIPTPTPSPTSTPSPTPTPTASPTPTPTASPRPTPPSDTPSTSTPTPTPPPDPVTASTLTVVVPSGDCAAPGRDRLTVYAVTAPGVGTGRGDALTTADATLDAGQRADLARHGVLVWTAPVGVWGVERGSWLVSSVACAEREVTFALTDPAPQGTTATLSPLLGGR</sequence>
<evidence type="ECO:0000259" key="3">
    <source>
        <dbReference type="Pfam" id="PF13490"/>
    </source>
</evidence>